<evidence type="ECO:0000256" key="1">
    <source>
        <dbReference type="SAM" id="SignalP"/>
    </source>
</evidence>
<name>A0A3N0UZE9_9PROT</name>
<dbReference type="Proteomes" id="UP000275137">
    <property type="component" value="Unassembled WGS sequence"/>
</dbReference>
<protein>
    <recommendedName>
        <fullName evidence="4">DUF481 domain-containing protein</fullName>
    </recommendedName>
</protein>
<accession>A0A3N0UZE9</accession>
<evidence type="ECO:0000313" key="2">
    <source>
        <dbReference type="EMBL" id="ROH85873.1"/>
    </source>
</evidence>
<dbReference type="RefSeq" id="WP_123237647.1">
    <property type="nucleotide sequence ID" value="NZ_RJVP01000004.1"/>
</dbReference>
<feature type="chain" id="PRO_5018322206" description="DUF481 domain-containing protein" evidence="1">
    <location>
        <begin position="32"/>
        <end position="227"/>
    </location>
</feature>
<keyword evidence="1" id="KW-0732">Signal</keyword>
<reference evidence="2 3" key="1">
    <citation type="submission" date="2018-10" db="EMBL/GenBank/DDBJ databases">
        <authorList>
            <person name="Chen W.-M."/>
        </authorList>
    </citation>
    <scope>NUCLEOTIDE SEQUENCE [LARGE SCALE GENOMIC DNA]</scope>
    <source>
        <strain evidence="2 3">H-5</strain>
    </source>
</reference>
<keyword evidence="3" id="KW-1185">Reference proteome</keyword>
<organism evidence="2 3">
    <name type="scientific">Pseudomethylobacillus aquaticus</name>
    <dbReference type="NCBI Taxonomy" id="2676064"/>
    <lineage>
        <taxon>Bacteria</taxon>
        <taxon>Pseudomonadati</taxon>
        <taxon>Pseudomonadota</taxon>
        <taxon>Betaproteobacteria</taxon>
        <taxon>Nitrosomonadales</taxon>
        <taxon>Methylophilaceae</taxon>
        <taxon>Pseudomethylobacillus</taxon>
    </lineage>
</organism>
<feature type="signal peptide" evidence="1">
    <location>
        <begin position="1"/>
        <end position="31"/>
    </location>
</feature>
<dbReference type="AlphaFoldDB" id="A0A3N0UZE9"/>
<sequence length="227" mass="25503">MWKYLLAFPATPGFIAIAALASFSIVPQAQAAALMGFADSTMVMGEFGPDYQEMMANYSATVGQAYGVEFMRMRDKNDRTSTISALSYTNLLKRWNFKGGQANFWFTGGIGESHGDDQSGLAYTPSVQFDYETTRLYLLGKLRMVRAPGMNFDSASVQAGFSFYETGFDQTQPWFVLEARTMSNMSPAFQVTPALRFINKNYFMEVGMTNPFTPEDRMPRVNLMFVF</sequence>
<gene>
    <name evidence="2" type="ORF">ED236_09070</name>
</gene>
<proteinExistence type="predicted"/>
<evidence type="ECO:0000313" key="3">
    <source>
        <dbReference type="Proteomes" id="UP000275137"/>
    </source>
</evidence>
<comment type="caution">
    <text evidence="2">The sequence shown here is derived from an EMBL/GenBank/DDBJ whole genome shotgun (WGS) entry which is preliminary data.</text>
</comment>
<evidence type="ECO:0008006" key="4">
    <source>
        <dbReference type="Google" id="ProtNLM"/>
    </source>
</evidence>
<dbReference type="EMBL" id="RJVP01000004">
    <property type="protein sequence ID" value="ROH85873.1"/>
    <property type="molecule type" value="Genomic_DNA"/>
</dbReference>